<protein>
    <submittedName>
        <fullName evidence="3">Uncharacterized protein</fullName>
    </submittedName>
</protein>
<gene>
    <name evidence="3" type="ORF">SAMN04488526_1816</name>
</gene>
<feature type="compositionally biased region" description="Basic and acidic residues" evidence="1">
    <location>
        <begin position="12"/>
        <end position="25"/>
    </location>
</feature>
<proteinExistence type="predicted"/>
<dbReference type="EMBL" id="FNZQ01000002">
    <property type="protein sequence ID" value="SEL01984.1"/>
    <property type="molecule type" value="Genomic_DNA"/>
</dbReference>
<evidence type="ECO:0000313" key="3">
    <source>
        <dbReference type="EMBL" id="SEL01984.1"/>
    </source>
</evidence>
<feature type="transmembrane region" description="Helical" evidence="2">
    <location>
        <begin position="148"/>
        <end position="169"/>
    </location>
</feature>
<feature type="compositionally biased region" description="Polar residues" evidence="1">
    <location>
        <begin position="1"/>
        <end position="10"/>
    </location>
</feature>
<feature type="transmembrane region" description="Helical" evidence="2">
    <location>
        <begin position="181"/>
        <end position="205"/>
    </location>
</feature>
<keyword evidence="4" id="KW-1185">Reference proteome</keyword>
<sequence length="254" mass="27690">MTRPDTTQARLHTAEKARKDNDMKRSGWMARGSRIGLTSAGILVAATGAALAHGADGGVAVAVEGAPSWSLSPVYHILVAHFPVGLWMTAYLFILIRSFSDSKFAVRVQNAIWPVAALGTLVGFVTYGLGLTIYPWSAITESPLGRNHIMLATWTLSYWTVMSVLGYRFRRHLFEGAQRWITFTLATIGAIVITITGTLGGSLTGTPSLVTKSLSWIGWNVYMTFYLPTWMLAVYVAGALLLIAIGIIGWKRRV</sequence>
<organism evidence="3 4">
    <name type="scientific">Jannaschia helgolandensis</name>
    <dbReference type="NCBI Taxonomy" id="188906"/>
    <lineage>
        <taxon>Bacteria</taxon>
        <taxon>Pseudomonadati</taxon>
        <taxon>Pseudomonadota</taxon>
        <taxon>Alphaproteobacteria</taxon>
        <taxon>Rhodobacterales</taxon>
        <taxon>Roseobacteraceae</taxon>
        <taxon>Jannaschia</taxon>
    </lineage>
</organism>
<dbReference type="STRING" id="188906.SAMN04488526_1816"/>
<name>A0A1H7LSM6_9RHOB</name>
<evidence type="ECO:0000313" key="4">
    <source>
        <dbReference type="Proteomes" id="UP000199283"/>
    </source>
</evidence>
<keyword evidence="2" id="KW-0472">Membrane</keyword>
<feature type="transmembrane region" description="Helical" evidence="2">
    <location>
        <begin position="225"/>
        <end position="250"/>
    </location>
</feature>
<feature type="transmembrane region" description="Helical" evidence="2">
    <location>
        <begin position="78"/>
        <end position="99"/>
    </location>
</feature>
<dbReference type="AlphaFoldDB" id="A0A1H7LSM6"/>
<dbReference type="Proteomes" id="UP000199283">
    <property type="component" value="Unassembled WGS sequence"/>
</dbReference>
<feature type="region of interest" description="Disordered" evidence="1">
    <location>
        <begin position="1"/>
        <end position="25"/>
    </location>
</feature>
<feature type="transmembrane region" description="Helical" evidence="2">
    <location>
        <begin position="111"/>
        <end position="136"/>
    </location>
</feature>
<evidence type="ECO:0000256" key="1">
    <source>
        <dbReference type="SAM" id="MobiDB-lite"/>
    </source>
</evidence>
<evidence type="ECO:0000256" key="2">
    <source>
        <dbReference type="SAM" id="Phobius"/>
    </source>
</evidence>
<keyword evidence="2" id="KW-0812">Transmembrane</keyword>
<accession>A0A1H7LSM6</accession>
<reference evidence="3 4" key="1">
    <citation type="submission" date="2016-10" db="EMBL/GenBank/DDBJ databases">
        <authorList>
            <person name="de Groot N.N."/>
        </authorList>
    </citation>
    <scope>NUCLEOTIDE SEQUENCE [LARGE SCALE GENOMIC DNA]</scope>
    <source>
        <strain evidence="3 4">DSM 14858</strain>
    </source>
</reference>
<keyword evidence="2" id="KW-1133">Transmembrane helix</keyword>